<sequence>MSEHTAKRQRLDSTGRFSPASPPFDVVAKASGHTKTSIHPRTPTSPPFLSMTSQANGGPASSTATALSDRSPPSSNAMSQSLSHSNASASMPHPFPTPVSTTSLVSSMAVDSDGDATMEDHPEDEAASLGRRTLSNHDRQGHLEFSARGGLKAAEGVSGGQLFRVAQSQCDVSRPHAAQNLFRLYSLESLARSVARTDPATGEKINKLRKSYEGHIKSMQIAGKPKAQKMEGLFSLPLSAPPEEWTLLKVQGKEMGKALNAAETALDPGFGNLLDNAFAGMTSGQLPTADATRYRTYIGTEDVVKPKPQDGPPQRPTPHTSAAPTPGNAAAARGVSRPERSGSKRHYTDAAFQGYGEGYNDDFGADSTGGEDNTQGNMAKRRKLQFERTSHPVEVGGVRR</sequence>
<feature type="compositionally biased region" description="Basic and acidic residues" evidence="10">
    <location>
        <begin position="1"/>
        <end position="13"/>
    </location>
</feature>
<feature type="compositionally biased region" description="Low complexity" evidence="10">
    <location>
        <begin position="77"/>
        <end position="90"/>
    </location>
</feature>
<comment type="function">
    <text evidence="9">Component of the Mediator complex, a coactivator involved in the regulated transcription of nearly all RNA polymerase II-dependent genes. Mediator functions as a bridge to convey information from gene-specific regulatory proteins to the basal RNA polymerase II transcription machinery. Mediator is recruited to promoters by direct interactions with regulatory proteins and serves as a scaffold for the assembly of a functional preinitiation complex with RNA polymerase II and the general transcription factors.</text>
</comment>
<protein>
    <recommendedName>
        <fullName evidence="3 9">Mediator of RNA polymerase II transcription subunit 19</fullName>
    </recommendedName>
    <alternativeName>
        <fullName evidence="8 9">Mediator complex subunit 19</fullName>
    </alternativeName>
</protein>
<evidence type="ECO:0000256" key="9">
    <source>
        <dbReference type="RuleBase" id="RU364151"/>
    </source>
</evidence>
<evidence type="ECO:0000313" key="11">
    <source>
        <dbReference type="EMBL" id="KAF1911765.1"/>
    </source>
</evidence>
<dbReference type="OrthoDB" id="2160599at2759"/>
<evidence type="ECO:0000256" key="8">
    <source>
        <dbReference type="ARBA" id="ARBA00032018"/>
    </source>
</evidence>
<evidence type="ECO:0000256" key="3">
    <source>
        <dbReference type="ARBA" id="ARBA00019615"/>
    </source>
</evidence>
<dbReference type="GO" id="GO:0016592">
    <property type="term" value="C:mediator complex"/>
    <property type="evidence" value="ECO:0007669"/>
    <property type="project" value="InterPro"/>
</dbReference>
<keyword evidence="6 9" id="KW-0804">Transcription</keyword>
<evidence type="ECO:0000256" key="2">
    <source>
        <dbReference type="ARBA" id="ARBA00009259"/>
    </source>
</evidence>
<feature type="compositionally biased region" description="Polar residues" evidence="10">
    <location>
        <begin position="50"/>
        <end position="76"/>
    </location>
</feature>
<dbReference type="GO" id="GO:0006357">
    <property type="term" value="P:regulation of transcription by RNA polymerase II"/>
    <property type="evidence" value="ECO:0007669"/>
    <property type="project" value="InterPro"/>
</dbReference>
<feature type="compositionally biased region" description="Low complexity" evidence="10">
    <location>
        <begin position="322"/>
        <end position="332"/>
    </location>
</feature>
<feature type="region of interest" description="Disordered" evidence="10">
    <location>
        <begin position="300"/>
        <end position="400"/>
    </location>
</feature>
<dbReference type="EMBL" id="ML979142">
    <property type="protein sequence ID" value="KAF1911765.1"/>
    <property type="molecule type" value="Genomic_DNA"/>
</dbReference>
<proteinExistence type="inferred from homology"/>
<feature type="compositionally biased region" description="Low complexity" evidence="10">
    <location>
        <begin position="98"/>
        <end position="107"/>
    </location>
</feature>
<gene>
    <name evidence="9" type="primary">MED19</name>
    <name evidence="11" type="ORF">BDU57DRAFT_523754</name>
</gene>
<organism evidence="11 12">
    <name type="scientific">Ampelomyces quisqualis</name>
    <name type="common">Powdery mildew agent</name>
    <dbReference type="NCBI Taxonomy" id="50730"/>
    <lineage>
        <taxon>Eukaryota</taxon>
        <taxon>Fungi</taxon>
        <taxon>Dikarya</taxon>
        <taxon>Ascomycota</taxon>
        <taxon>Pezizomycotina</taxon>
        <taxon>Dothideomycetes</taxon>
        <taxon>Pleosporomycetidae</taxon>
        <taxon>Pleosporales</taxon>
        <taxon>Pleosporineae</taxon>
        <taxon>Phaeosphaeriaceae</taxon>
        <taxon>Ampelomyces</taxon>
    </lineage>
</organism>
<accession>A0A6A5Q8K8</accession>
<comment type="subunit">
    <text evidence="9">Component of the Mediator complex.</text>
</comment>
<comment type="subcellular location">
    <subcellularLocation>
        <location evidence="1 9">Nucleus</location>
    </subcellularLocation>
</comment>
<dbReference type="AlphaFoldDB" id="A0A6A5Q8K8"/>
<feature type="compositionally biased region" description="Acidic residues" evidence="10">
    <location>
        <begin position="112"/>
        <end position="126"/>
    </location>
</feature>
<feature type="compositionally biased region" description="Basic and acidic residues" evidence="10">
    <location>
        <begin position="336"/>
        <end position="348"/>
    </location>
</feature>
<keyword evidence="5 9" id="KW-0010">Activator</keyword>
<name>A0A6A5Q8K8_AMPQU</name>
<reference evidence="11" key="1">
    <citation type="journal article" date="2020" name="Stud. Mycol.">
        <title>101 Dothideomycetes genomes: a test case for predicting lifestyles and emergence of pathogens.</title>
        <authorList>
            <person name="Haridas S."/>
            <person name="Albert R."/>
            <person name="Binder M."/>
            <person name="Bloem J."/>
            <person name="Labutti K."/>
            <person name="Salamov A."/>
            <person name="Andreopoulos B."/>
            <person name="Baker S."/>
            <person name="Barry K."/>
            <person name="Bills G."/>
            <person name="Bluhm B."/>
            <person name="Cannon C."/>
            <person name="Castanera R."/>
            <person name="Culley D."/>
            <person name="Daum C."/>
            <person name="Ezra D."/>
            <person name="Gonzalez J."/>
            <person name="Henrissat B."/>
            <person name="Kuo A."/>
            <person name="Liang C."/>
            <person name="Lipzen A."/>
            <person name="Lutzoni F."/>
            <person name="Magnuson J."/>
            <person name="Mondo S."/>
            <person name="Nolan M."/>
            <person name="Ohm R."/>
            <person name="Pangilinan J."/>
            <person name="Park H.-J."/>
            <person name="Ramirez L."/>
            <person name="Alfaro M."/>
            <person name="Sun H."/>
            <person name="Tritt A."/>
            <person name="Yoshinaga Y."/>
            <person name="Zwiers L.-H."/>
            <person name="Turgeon B."/>
            <person name="Goodwin S."/>
            <person name="Spatafora J."/>
            <person name="Crous P."/>
            <person name="Grigoriev I."/>
        </authorList>
    </citation>
    <scope>NUCLEOTIDE SEQUENCE</scope>
    <source>
        <strain evidence="11">HMLAC05119</strain>
    </source>
</reference>
<feature type="region of interest" description="Disordered" evidence="10">
    <location>
        <begin position="1"/>
        <end position="137"/>
    </location>
</feature>
<keyword evidence="12" id="KW-1185">Reference proteome</keyword>
<keyword evidence="7 9" id="KW-0539">Nucleus</keyword>
<dbReference type="GO" id="GO:0003712">
    <property type="term" value="F:transcription coregulator activity"/>
    <property type="evidence" value="ECO:0007669"/>
    <property type="project" value="InterPro"/>
</dbReference>
<evidence type="ECO:0000256" key="6">
    <source>
        <dbReference type="ARBA" id="ARBA00023163"/>
    </source>
</evidence>
<keyword evidence="4 9" id="KW-0805">Transcription regulation</keyword>
<evidence type="ECO:0000256" key="5">
    <source>
        <dbReference type="ARBA" id="ARBA00023159"/>
    </source>
</evidence>
<evidence type="ECO:0000256" key="4">
    <source>
        <dbReference type="ARBA" id="ARBA00023015"/>
    </source>
</evidence>
<dbReference type="InterPro" id="IPR013942">
    <property type="entry name" value="Mediator_Med19_fun"/>
</dbReference>
<dbReference type="Proteomes" id="UP000800096">
    <property type="component" value="Unassembled WGS sequence"/>
</dbReference>
<dbReference type="Pfam" id="PF08633">
    <property type="entry name" value="Rox3"/>
    <property type="match status" value="1"/>
</dbReference>
<evidence type="ECO:0000256" key="1">
    <source>
        <dbReference type="ARBA" id="ARBA00004123"/>
    </source>
</evidence>
<comment type="similarity">
    <text evidence="2 9">Belongs to the Mediator complex subunit 19 family.</text>
</comment>
<evidence type="ECO:0000313" key="12">
    <source>
        <dbReference type="Proteomes" id="UP000800096"/>
    </source>
</evidence>
<evidence type="ECO:0000256" key="7">
    <source>
        <dbReference type="ARBA" id="ARBA00023242"/>
    </source>
</evidence>
<evidence type="ECO:0000256" key="10">
    <source>
        <dbReference type="SAM" id="MobiDB-lite"/>
    </source>
</evidence>